<accession>A0A099I9I2</accession>
<dbReference type="InterPro" id="IPR017853">
    <property type="entry name" value="GH"/>
</dbReference>
<dbReference type="GO" id="GO:0008422">
    <property type="term" value="F:beta-glucosidase activity"/>
    <property type="evidence" value="ECO:0007669"/>
    <property type="project" value="TreeGrafter"/>
</dbReference>
<dbReference type="RefSeq" id="WP_044904317.1">
    <property type="nucleotide sequence ID" value="NZ_JQIF01000018.1"/>
</dbReference>
<dbReference type="PRINTS" id="PR00131">
    <property type="entry name" value="GLHYDRLASE1"/>
</dbReference>
<dbReference type="SUPFAM" id="SSF51445">
    <property type="entry name" value="(Trans)glycosidases"/>
    <property type="match status" value="1"/>
</dbReference>
<gene>
    <name evidence="5" type="ORF">CIAN88_04530</name>
</gene>
<dbReference type="PANTHER" id="PTHR10353:SF122">
    <property type="entry name" value="6-PHOSPHO-BETA-GLUCOSIDASE ASCB-RELATED"/>
    <property type="match status" value="1"/>
</dbReference>
<dbReference type="FunFam" id="3.20.20.80:FF:000004">
    <property type="entry name" value="Beta-glucosidase 6-phospho-beta-glucosidase"/>
    <property type="match status" value="1"/>
</dbReference>
<evidence type="ECO:0000313" key="6">
    <source>
        <dbReference type="Proteomes" id="UP000030008"/>
    </source>
</evidence>
<comment type="caution">
    <text evidence="5">The sequence shown here is derived from an EMBL/GenBank/DDBJ whole genome shotgun (WGS) entry which is preliminary data.</text>
</comment>
<name>A0A099I9I2_CLOIN</name>
<dbReference type="GO" id="GO:0005829">
    <property type="term" value="C:cytosol"/>
    <property type="evidence" value="ECO:0007669"/>
    <property type="project" value="TreeGrafter"/>
</dbReference>
<evidence type="ECO:0000313" key="5">
    <source>
        <dbReference type="EMBL" id="KGJ54251.1"/>
    </source>
</evidence>
<dbReference type="Gene3D" id="3.20.20.80">
    <property type="entry name" value="Glycosidases"/>
    <property type="match status" value="1"/>
</dbReference>
<dbReference type="EMBL" id="JQIF01000018">
    <property type="protein sequence ID" value="KGJ54251.1"/>
    <property type="molecule type" value="Genomic_DNA"/>
</dbReference>
<protein>
    <submittedName>
        <fullName evidence="5">6-phospho-beta-glucosidase</fullName>
    </submittedName>
</protein>
<evidence type="ECO:0000256" key="3">
    <source>
        <dbReference type="ARBA" id="ARBA00023295"/>
    </source>
</evidence>
<reference evidence="5 6" key="1">
    <citation type="submission" date="2014-08" db="EMBL/GenBank/DDBJ databases">
        <title>Clostridium innocuum, an unnegligible vancomycin-resistant pathogen causing extra-intestinal infections.</title>
        <authorList>
            <person name="Feng Y."/>
            <person name="Chiu C.-H."/>
        </authorList>
    </citation>
    <scope>NUCLEOTIDE SEQUENCE [LARGE SCALE GENOMIC DNA]</scope>
    <source>
        <strain evidence="5 6">AN88</strain>
    </source>
</reference>
<proteinExistence type="inferred from homology"/>
<evidence type="ECO:0000256" key="4">
    <source>
        <dbReference type="RuleBase" id="RU003690"/>
    </source>
</evidence>
<dbReference type="GO" id="GO:0016052">
    <property type="term" value="P:carbohydrate catabolic process"/>
    <property type="evidence" value="ECO:0007669"/>
    <property type="project" value="TreeGrafter"/>
</dbReference>
<sequence length="477" mass="54883">MKKDKQFPEGFLWGGATSAYQFEGAWNEDGKGVNIVDILPHGSREAVPKDHKILPDVFYPSHGGIDFYHTYKEDIRLFKEMGMKCFRMSIAWTRIYPTGVEEEPNENGLQFYDNVIDELLKNGIEPLITISHDEFPLHLVEAYGGWRNRILIDLYVKYAKTLFERYKGKVKYWITFNEINFCSVIPWYAAGLEFEEGEHKEQIMFQAAHHQMVASALTVKLARSIDPEMKIGCMINAIPSYANTCKPEDVMESIEANHEIFLYTDVCVRGAYPSYANRFFEQKGVKIVMEDGDAEILAQGCVDFCSFSYYYSRVTPLNPEKVSDLTEDERMLGVLRNPYLKASDWGWVIDPVGLRIILNQLYERYQIPLMIVENGLGAHDELVDGKIHDDYRIEYFKNHLIQVREAIKDGVDVMGYTSWGCIDITAASTGQMSKRYGFIYVDINDDGSGSKKRYKKDSFAWYKRVMESNGEEGLDES</sequence>
<dbReference type="InterPro" id="IPR033132">
    <property type="entry name" value="GH_1_N_CS"/>
</dbReference>
<keyword evidence="2" id="KW-0378">Hydrolase</keyword>
<evidence type="ECO:0000256" key="2">
    <source>
        <dbReference type="ARBA" id="ARBA00022801"/>
    </source>
</evidence>
<dbReference type="InterPro" id="IPR001360">
    <property type="entry name" value="Glyco_hydro_1"/>
</dbReference>
<evidence type="ECO:0000256" key="1">
    <source>
        <dbReference type="ARBA" id="ARBA00010838"/>
    </source>
</evidence>
<organism evidence="5 6">
    <name type="scientific">Clostridium innocuum</name>
    <dbReference type="NCBI Taxonomy" id="1522"/>
    <lineage>
        <taxon>Bacteria</taxon>
        <taxon>Bacillati</taxon>
        <taxon>Bacillota</taxon>
        <taxon>Clostridia</taxon>
        <taxon>Eubacteriales</taxon>
        <taxon>Clostridiaceae</taxon>
        <taxon>Clostridium</taxon>
    </lineage>
</organism>
<dbReference type="Pfam" id="PF00232">
    <property type="entry name" value="Glyco_hydro_1"/>
    <property type="match status" value="1"/>
</dbReference>
<comment type="similarity">
    <text evidence="1 4">Belongs to the glycosyl hydrolase 1 family.</text>
</comment>
<keyword evidence="3" id="KW-0326">Glycosidase</keyword>
<dbReference type="AlphaFoldDB" id="A0A099I9I2"/>
<dbReference type="Proteomes" id="UP000030008">
    <property type="component" value="Unassembled WGS sequence"/>
</dbReference>
<dbReference type="PROSITE" id="PS00653">
    <property type="entry name" value="GLYCOSYL_HYDROL_F1_2"/>
    <property type="match status" value="1"/>
</dbReference>
<dbReference type="PANTHER" id="PTHR10353">
    <property type="entry name" value="GLYCOSYL HYDROLASE"/>
    <property type="match status" value="1"/>
</dbReference>